<feature type="compositionally biased region" description="Gly residues" evidence="1">
    <location>
        <begin position="170"/>
        <end position="185"/>
    </location>
</feature>
<organism evidence="2 3">
    <name type="scientific">Porphyra umbilicalis</name>
    <name type="common">Purple laver</name>
    <name type="synonym">Red alga</name>
    <dbReference type="NCBI Taxonomy" id="2786"/>
    <lineage>
        <taxon>Eukaryota</taxon>
        <taxon>Rhodophyta</taxon>
        <taxon>Bangiophyceae</taxon>
        <taxon>Bangiales</taxon>
        <taxon>Bangiaceae</taxon>
        <taxon>Porphyra</taxon>
    </lineage>
</organism>
<feature type="compositionally biased region" description="Gly residues" evidence="1">
    <location>
        <begin position="46"/>
        <end position="59"/>
    </location>
</feature>
<protein>
    <submittedName>
        <fullName evidence="2">Uncharacterized protein</fullName>
    </submittedName>
</protein>
<name>A0A1X6PIU8_PORUM</name>
<feature type="region of interest" description="Disordered" evidence="1">
    <location>
        <begin position="102"/>
        <end position="213"/>
    </location>
</feature>
<sequence>MGRGCLKSTRARLGVGGATTTTAGGVWAVDRAGARTRRCARDGWHGRGGGGGGGGGGRGGGRRRRHGGAARPRRAGAGGDRGGRTSVCIDVVRCVSKGGGWGPGGWARLRARSAPPEGPAAKVTGSLPSGRSWSEGCPAAGRSTPDAAPASGVASRGSRGGTTSTREAGAGAGGACREGMHGGSRGQRRLGGTACRPAVPTGGGGPATSSATAVRSQVSRRSFLGFFFVGASPGGLCGPSLPAAACKHGRPGVARETKR</sequence>
<feature type="compositionally biased region" description="Low complexity" evidence="1">
    <location>
        <begin position="147"/>
        <end position="169"/>
    </location>
</feature>
<dbReference type="EMBL" id="KV918768">
    <property type="protein sequence ID" value="OSX80782.1"/>
    <property type="molecule type" value="Genomic_DNA"/>
</dbReference>
<gene>
    <name evidence="2" type="ORF">BU14_0032s0039</name>
</gene>
<dbReference type="AlphaFoldDB" id="A0A1X6PIU8"/>
<feature type="compositionally biased region" description="Basic residues" evidence="1">
    <location>
        <begin position="60"/>
        <end position="74"/>
    </location>
</feature>
<evidence type="ECO:0000313" key="2">
    <source>
        <dbReference type="EMBL" id="OSX80782.1"/>
    </source>
</evidence>
<evidence type="ECO:0000313" key="3">
    <source>
        <dbReference type="Proteomes" id="UP000218209"/>
    </source>
</evidence>
<proteinExistence type="predicted"/>
<evidence type="ECO:0000256" key="1">
    <source>
        <dbReference type="SAM" id="MobiDB-lite"/>
    </source>
</evidence>
<keyword evidence="3" id="KW-1185">Reference proteome</keyword>
<feature type="region of interest" description="Disordered" evidence="1">
    <location>
        <begin position="40"/>
        <end position="82"/>
    </location>
</feature>
<reference evidence="2 3" key="1">
    <citation type="submission" date="2017-03" db="EMBL/GenBank/DDBJ databases">
        <title>WGS assembly of Porphyra umbilicalis.</title>
        <authorList>
            <person name="Brawley S.H."/>
            <person name="Blouin N.A."/>
            <person name="Ficko-Blean E."/>
            <person name="Wheeler G.L."/>
            <person name="Lohr M."/>
            <person name="Goodson H.V."/>
            <person name="Jenkins J.W."/>
            <person name="Blaby-Haas C.E."/>
            <person name="Helliwell K.E."/>
            <person name="Chan C."/>
            <person name="Marriage T."/>
            <person name="Bhattacharya D."/>
            <person name="Klein A.S."/>
            <person name="Badis Y."/>
            <person name="Brodie J."/>
            <person name="Cao Y."/>
            <person name="Collen J."/>
            <person name="Dittami S.M."/>
            <person name="Gachon C.M."/>
            <person name="Green B.R."/>
            <person name="Karpowicz S."/>
            <person name="Kim J.W."/>
            <person name="Kudahl U."/>
            <person name="Lin S."/>
            <person name="Michel G."/>
            <person name="Mittag M."/>
            <person name="Olson B.J."/>
            <person name="Pangilinan J."/>
            <person name="Peng Y."/>
            <person name="Qiu H."/>
            <person name="Shu S."/>
            <person name="Singer J.T."/>
            <person name="Smith A.G."/>
            <person name="Sprecher B.N."/>
            <person name="Wagner V."/>
            <person name="Wang W."/>
            <person name="Wang Z.-Y."/>
            <person name="Yan J."/>
            <person name="Yarish C."/>
            <person name="Zoeuner-Riek S."/>
            <person name="Zhuang Y."/>
            <person name="Zou Y."/>
            <person name="Lindquist E.A."/>
            <person name="Grimwood J."/>
            <person name="Barry K."/>
            <person name="Rokhsar D.S."/>
            <person name="Schmutz J."/>
            <person name="Stiller J.W."/>
            <person name="Grossman A.R."/>
            <person name="Prochnik S.E."/>
        </authorList>
    </citation>
    <scope>NUCLEOTIDE SEQUENCE [LARGE SCALE GENOMIC DNA]</scope>
    <source>
        <strain evidence="2">4086291</strain>
    </source>
</reference>
<accession>A0A1X6PIU8</accession>
<dbReference type="Proteomes" id="UP000218209">
    <property type="component" value="Unassembled WGS sequence"/>
</dbReference>